<dbReference type="Pfam" id="PF00486">
    <property type="entry name" value="Trans_reg_C"/>
    <property type="match status" value="1"/>
</dbReference>
<dbReference type="EMBL" id="BMMX01000001">
    <property type="protein sequence ID" value="GGK74774.1"/>
    <property type="molecule type" value="Genomic_DNA"/>
</dbReference>
<feature type="DNA-binding region" description="OmpR/PhoB-type" evidence="6">
    <location>
        <begin position="10"/>
        <end position="112"/>
    </location>
</feature>
<dbReference type="SUPFAM" id="SSF52540">
    <property type="entry name" value="P-loop containing nucleoside triphosphate hydrolases"/>
    <property type="match status" value="1"/>
</dbReference>
<dbReference type="SUPFAM" id="SSF48452">
    <property type="entry name" value="TPR-like"/>
    <property type="match status" value="3"/>
</dbReference>
<evidence type="ECO:0000256" key="3">
    <source>
        <dbReference type="ARBA" id="ARBA00023125"/>
    </source>
</evidence>
<dbReference type="SMART" id="SM01043">
    <property type="entry name" value="BTAD"/>
    <property type="match status" value="1"/>
</dbReference>
<dbReference type="GO" id="GO:0006355">
    <property type="term" value="P:regulation of DNA-templated transcription"/>
    <property type="evidence" value="ECO:0007669"/>
    <property type="project" value="InterPro"/>
</dbReference>
<dbReference type="GO" id="GO:0000160">
    <property type="term" value="P:phosphorelay signal transduction system"/>
    <property type="evidence" value="ECO:0007669"/>
    <property type="project" value="InterPro"/>
</dbReference>
<evidence type="ECO:0000256" key="6">
    <source>
        <dbReference type="PROSITE-ProRule" id="PRU01091"/>
    </source>
</evidence>
<dbReference type="Pfam" id="PF03704">
    <property type="entry name" value="BTAD"/>
    <property type="match status" value="1"/>
</dbReference>
<dbReference type="PROSITE" id="PS50005">
    <property type="entry name" value="TPR"/>
    <property type="match status" value="1"/>
</dbReference>
<dbReference type="CDD" id="cd15831">
    <property type="entry name" value="BTAD"/>
    <property type="match status" value="1"/>
</dbReference>
<dbReference type="InterPro" id="IPR051677">
    <property type="entry name" value="AfsR-DnrI-RedD_regulator"/>
</dbReference>
<evidence type="ECO:0000256" key="4">
    <source>
        <dbReference type="ARBA" id="ARBA00023163"/>
    </source>
</evidence>
<feature type="region of interest" description="Disordered" evidence="7">
    <location>
        <begin position="262"/>
        <end position="284"/>
    </location>
</feature>
<dbReference type="PRINTS" id="PR00364">
    <property type="entry name" value="DISEASERSIST"/>
</dbReference>
<dbReference type="InterPro" id="IPR016032">
    <property type="entry name" value="Sig_transdc_resp-reg_C-effctor"/>
</dbReference>
<dbReference type="PANTHER" id="PTHR35807:SF1">
    <property type="entry name" value="TRANSCRIPTIONAL REGULATOR REDD"/>
    <property type="match status" value="1"/>
</dbReference>
<dbReference type="Gene3D" id="1.25.40.10">
    <property type="entry name" value="Tetratricopeptide repeat domain"/>
    <property type="match status" value="2"/>
</dbReference>
<dbReference type="Gene3D" id="1.10.10.10">
    <property type="entry name" value="Winged helix-like DNA-binding domain superfamily/Winged helix DNA-binding domain"/>
    <property type="match status" value="1"/>
</dbReference>
<gene>
    <name evidence="9" type="ORF">GCM10012284_05880</name>
</gene>
<dbReference type="InterPro" id="IPR027417">
    <property type="entry name" value="P-loop_NTPase"/>
</dbReference>
<dbReference type="Gene3D" id="3.40.50.300">
    <property type="entry name" value="P-loop containing nucleotide triphosphate hydrolases"/>
    <property type="match status" value="1"/>
</dbReference>
<name>A0A8J3BWA8_9ACTN</name>
<keyword evidence="2" id="KW-0805">Transcription regulation</keyword>
<accession>A0A8J3BWA8</accession>
<dbReference type="InterPro" id="IPR036388">
    <property type="entry name" value="WH-like_DNA-bd_sf"/>
</dbReference>
<feature type="compositionally biased region" description="Low complexity" evidence="7">
    <location>
        <begin position="272"/>
        <end position="284"/>
    </location>
</feature>
<evidence type="ECO:0000313" key="10">
    <source>
        <dbReference type="Proteomes" id="UP000656042"/>
    </source>
</evidence>
<evidence type="ECO:0000256" key="7">
    <source>
        <dbReference type="SAM" id="MobiDB-lite"/>
    </source>
</evidence>
<dbReference type="InterPro" id="IPR005158">
    <property type="entry name" value="BTAD"/>
</dbReference>
<keyword evidence="4" id="KW-0804">Transcription</keyword>
<dbReference type="SUPFAM" id="SSF46894">
    <property type="entry name" value="C-terminal effector domain of the bipartite response regulators"/>
    <property type="match status" value="1"/>
</dbReference>
<dbReference type="Pfam" id="PF13374">
    <property type="entry name" value="TPR_10"/>
    <property type="match status" value="1"/>
</dbReference>
<evidence type="ECO:0000259" key="8">
    <source>
        <dbReference type="PROSITE" id="PS51755"/>
    </source>
</evidence>
<proteinExistence type="inferred from homology"/>
<evidence type="ECO:0000313" key="9">
    <source>
        <dbReference type="EMBL" id="GGK74774.1"/>
    </source>
</evidence>
<dbReference type="Pfam" id="PF13424">
    <property type="entry name" value="TPR_12"/>
    <property type="match status" value="2"/>
</dbReference>
<dbReference type="InterPro" id="IPR011990">
    <property type="entry name" value="TPR-like_helical_dom_sf"/>
</dbReference>
<dbReference type="Proteomes" id="UP000656042">
    <property type="component" value="Unassembled WGS sequence"/>
</dbReference>
<organism evidence="9 10">
    <name type="scientific">Mangrovihabitans endophyticus</name>
    <dbReference type="NCBI Taxonomy" id="1751298"/>
    <lineage>
        <taxon>Bacteria</taxon>
        <taxon>Bacillati</taxon>
        <taxon>Actinomycetota</taxon>
        <taxon>Actinomycetes</taxon>
        <taxon>Micromonosporales</taxon>
        <taxon>Micromonosporaceae</taxon>
        <taxon>Mangrovihabitans</taxon>
    </lineage>
</organism>
<dbReference type="GO" id="GO:0003677">
    <property type="term" value="F:DNA binding"/>
    <property type="evidence" value="ECO:0007669"/>
    <property type="project" value="UniProtKB-UniRule"/>
</dbReference>
<feature type="repeat" description="TPR" evidence="5">
    <location>
        <begin position="867"/>
        <end position="900"/>
    </location>
</feature>
<protein>
    <submittedName>
        <fullName evidence="9">SARP family transcriptional regulator</fullName>
    </submittedName>
</protein>
<dbReference type="SMART" id="SM00028">
    <property type="entry name" value="TPR"/>
    <property type="match status" value="5"/>
</dbReference>
<evidence type="ECO:0000256" key="5">
    <source>
        <dbReference type="PROSITE-ProRule" id="PRU00339"/>
    </source>
</evidence>
<reference evidence="9" key="2">
    <citation type="submission" date="2020-09" db="EMBL/GenBank/DDBJ databases">
        <authorList>
            <person name="Sun Q."/>
            <person name="Zhou Y."/>
        </authorList>
    </citation>
    <scope>NUCLEOTIDE SEQUENCE</scope>
    <source>
        <strain evidence="9">CGMCC 4.7299</strain>
    </source>
</reference>
<comment type="similarity">
    <text evidence="1">Belongs to the AfsR/DnrI/RedD regulatory family.</text>
</comment>
<reference evidence="9" key="1">
    <citation type="journal article" date="2014" name="Int. J. Syst. Evol. Microbiol.">
        <title>Complete genome sequence of Corynebacterium casei LMG S-19264T (=DSM 44701T), isolated from a smear-ripened cheese.</title>
        <authorList>
            <consortium name="US DOE Joint Genome Institute (JGI-PGF)"/>
            <person name="Walter F."/>
            <person name="Albersmeier A."/>
            <person name="Kalinowski J."/>
            <person name="Ruckert C."/>
        </authorList>
    </citation>
    <scope>NUCLEOTIDE SEQUENCE</scope>
    <source>
        <strain evidence="9">CGMCC 4.7299</strain>
    </source>
</reference>
<keyword evidence="3 6" id="KW-0238">DNA-binding</keyword>
<dbReference type="InterPro" id="IPR001867">
    <property type="entry name" value="OmpR/PhoB-type_DNA-bd"/>
</dbReference>
<keyword evidence="10" id="KW-1185">Reference proteome</keyword>
<dbReference type="AlphaFoldDB" id="A0A8J3BWA8"/>
<keyword evidence="5" id="KW-0802">TPR repeat</keyword>
<feature type="domain" description="OmpR/PhoB-type" evidence="8">
    <location>
        <begin position="10"/>
        <end position="112"/>
    </location>
</feature>
<dbReference type="GO" id="GO:0043531">
    <property type="term" value="F:ADP binding"/>
    <property type="evidence" value="ECO:0007669"/>
    <property type="project" value="InterPro"/>
</dbReference>
<dbReference type="PANTHER" id="PTHR35807">
    <property type="entry name" value="TRANSCRIPTIONAL REGULATOR REDD-RELATED"/>
    <property type="match status" value="1"/>
</dbReference>
<comment type="caution">
    <text evidence="9">The sequence shown here is derived from an EMBL/GenBank/DDBJ whole genome shotgun (WGS) entry which is preliminary data.</text>
</comment>
<evidence type="ECO:0000256" key="2">
    <source>
        <dbReference type="ARBA" id="ARBA00023015"/>
    </source>
</evidence>
<dbReference type="InterPro" id="IPR019734">
    <property type="entry name" value="TPR_rpt"/>
</dbReference>
<dbReference type="PROSITE" id="PS51755">
    <property type="entry name" value="OMPR_PHOB"/>
    <property type="match status" value="1"/>
</dbReference>
<sequence length="956" mass="103115">MCTVNAVVASLSPAVANVEVRLLGPVQVSADGRPLPLGRAQMRAVLAILAVEAGRPVPTEALAARVWDEDPPRAWREVLYSHVARIRRVLAAATGGGPVRLVRQPAGYLLDIHTELIDLHRFRRLTAAGIAEHSDPARVALLRPALDLWQGVPLADVRGGWADRSRTAWYQHRLDAVVAWADAELRLGHGDRVTVVLRNLVGEYPMAEPLAGALMRALAQAGRVAEALEHYAALRARLAEELGAEPAPELQALHQAVLRDQLPRPASPPTAAPAIAPPRGAARTPFPRPAQLPAAAAGFVGRREALRDLDALLDTPGHPSTAIVSAVSGTAGVGKTTLAVHWARRVRERFPDGQLYADLRGFDGSGLIVPPSAVVRRFLLALGVTGERVPDDPEAAADLYRSLLSGRRVLILLDNARDAAQVRPLLPGGPAAFCLITSRNRLTPLVAVEGAHAIALDLLSTAEAHTLLESRLGADRVAAEPEATDRVIVHCARLPLALGITAARASQSGFPLDVLARDLADERRRLSALDAGDPSSDVAAVFSWSCRALSDPAARLFRLLGLHPGPDIDADAAACLAGTAASRATILLSELTAANLLTERSPGRFASHDLLRAYATDLCRETDPAAERDAATRRLLDHYLHTCLAADRLLDPARDAIPLPPGEPSPGTTVHRHGDDAQARAWLTAEHQVLLGVVQLAVDTGHDRRAWQLVWALDTFLHRRGFWPDRSRMWQVAVDAAGRLGDPVAAAHAYRDLGRADNRRGHYTHSDEHLHRALDLFGRAGDRAGQAHTHRALASLCERLGRPRQALRHDREALALFEAAGSLPGQADALNSIGWDHCLLGDYAQALRCCRRALDLHRRTGDVWGEATTWDSIGYAHHHLGNHPDAVECYARALELVRALGDRYFEADTMTRLADTHEAAGDSGAARDSLRTALDILTDLDHADAEEIRARLKALI</sequence>
<dbReference type="SMART" id="SM00862">
    <property type="entry name" value="Trans_reg_C"/>
    <property type="match status" value="1"/>
</dbReference>
<evidence type="ECO:0000256" key="1">
    <source>
        <dbReference type="ARBA" id="ARBA00005820"/>
    </source>
</evidence>